<reference evidence="2 3" key="1">
    <citation type="submission" date="2017-03" db="EMBL/GenBank/DDBJ databases">
        <title>Genomes of endolithic fungi from Antarctica.</title>
        <authorList>
            <person name="Coleine C."/>
            <person name="Masonjones S."/>
            <person name="Stajich J.E."/>
        </authorList>
    </citation>
    <scope>NUCLEOTIDE SEQUENCE [LARGE SCALE GENOMIC DNA]</scope>
    <source>
        <strain evidence="2 3">CCFEE 5184</strain>
    </source>
</reference>
<evidence type="ECO:0000256" key="1">
    <source>
        <dbReference type="SAM" id="MobiDB-lite"/>
    </source>
</evidence>
<name>A0A4U0W9A2_9PEZI</name>
<keyword evidence="3" id="KW-1185">Reference proteome</keyword>
<protein>
    <submittedName>
        <fullName evidence="2">Uncharacterized protein</fullName>
    </submittedName>
</protein>
<dbReference type="Proteomes" id="UP000309340">
    <property type="component" value="Unassembled WGS sequence"/>
</dbReference>
<evidence type="ECO:0000313" key="2">
    <source>
        <dbReference type="EMBL" id="TKA58962.1"/>
    </source>
</evidence>
<dbReference type="EMBL" id="NAJQ01001443">
    <property type="protein sequence ID" value="TKA58962.1"/>
    <property type="molecule type" value="Genomic_DNA"/>
</dbReference>
<sequence length="164" mass="16968">MDGLSFPFSYQAAAERVAQRSGERVESSTPQAFDGGYLGGRPLTTLSFPSVPKAQGTAPRAETDAAGEGSRSHSSQSRLSALPGHKQAVPAPKSAATEKAAPAAVDKPIRIFSTALATFEVVESYGGNAVAKGLAADVNVVRDQSNGRLYVEKLLAVGTPTEHA</sequence>
<organism evidence="2 3">
    <name type="scientific">Friedmanniomyces simplex</name>
    <dbReference type="NCBI Taxonomy" id="329884"/>
    <lineage>
        <taxon>Eukaryota</taxon>
        <taxon>Fungi</taxon>
        <taxon>Dikarya</taxon>
        <taxon>Ascomycota</taxon>
        <taxon>Pezizomycotina</taxon>
        <taxon>Dothideomycetes</taxon>
        <taxon>Dothideomycetidae</taxon>
        <taxon>Mycosphaerellales</taxon>
        <taxon>Teratosphaeriaceae</taxon>
        <taxon>Friedmanniomyces</taxon>
    </lineage>
</organism>
<feature type="compositionally biased region" description="Low complexity" evidence="1">
    <location>
        <begin position="90"/>
        <end position="100"/>
    </location>
</feature>
<dbReference type="AlphaFoldDB" id="A0A4U0W9A2"/>
<accession>A0A4U0W9A2</accession>
<gene>
    <name evidence="2" type="ORF">B0A55_11389</name>
</gene>
<proteinExistence type="predicted"/>
<feature type="region of interest" description="Disordered" evidence="1">
    <location>
        <begin position="18"/>
        <end position="100"/>
    </location>
</feature>
<comment type="caution">
    <text evidence="2">The sequence shown here is derived from an EMBL/GenBank/DDBJ whole genome shotgun (WGS) entry which is preliminary data.</text>
</comment>
<feature type="non-terminal residue" evidence="2">
    <location>
        <position position="164"/>
    </location>
</feature>
<evidence type="ECO:0000313" key="3">
    <source>
        <dbReference type="Proteomes" id="UP000309340"/>
    </source>
</evidence>